<feature type="transmembrane region" description="Helical" evidence="5">
    <location>
        <begin position="290"/>
        <end position="312"/>
    </location>
</feature>
<gene>
    <name evidence="6" type="ORF">GCM10009037_15830</name>
</gene>
<evidence type="ECO:0000256" key="4">
    <source>
        <dbReference type="ARBA" id="ARBA00023136"/>
    </source>
</evidence>
<evidence type="ECO:0000256" key="2">
    <source>
        <dbReference type="ARBA" id="ARBA00022692"/>
    </source>
</evidence>
<evidence type="ECO:0008006" key="8">
    <source>
        <dbReference type="Google" id="ProtNLM"/>
    </source>
</evidence>
<evidence type="ECO:0000256" key="5">
    <source>
        <dbReference type="SAM" id="Phobius"/>
    </source>
</evidence>
<dbReference type="GO" id="GO:0016765">
    <property type="term" value="F:transferase activity, transferring alkyl or aryl (other than methyl) groups"/>
    <property type="evidence" value="ECO:0007669"/>
    <property type="project" value="InterPro"/>
</dbReference>
<feature type="transmembrane region" description="Helical" evidence="5">
    <location>
        <begin position="161"/>
        <end position="182"/>
    </location>
</feature>
<comment type="caution">
    <text evidence="6">The sequence shown here is derived from an EMBL/GenBank/DDBJ whole genome shotgun (WGS) entry which is preliminary data.</text>
</comment>
<protein>
    <recommendedName>
        <fullName evidence="8">4-hydroxybenzoate polyprenyltransferase</fullName>
    </recommendedName>
</protein>
<feature type="transmembrane region" description="Helical" evidence="5">
    <location>
        <begin position="130"/>
        <end position="149"/>
    </location>
</feature>
<sequence>MSSETKQLPAQVGDTSTQHSSVRNALFAYAKRARDGLVYSSAYLVVVAIVMATTVTYGLSLSASPAIAVIGLVVFAVYVGDRIADVESDEASNPERSAFVRRYRRVLSILSAGAYGVAVALSVLGGPDALALTLLPGAFWILYASDWLPSTRLSVGRLKNVLLVNSALVAAGWVLAVVGLPLAFADAALTPAVAVVATYIFLDVFVNTEIPNVRDAAGDAAIGVDTLPVVLGVTRTRRVLYGLDAVLGAVLVVAAVQGVVPAAFAGAVLVGVAYAFGLATAVGRSDHHELLAVAGEVEQVVVVLVLAGLVAVGV</sequence>
<dbReference type="Proteomes" id="UP000628840">
    <property type="component" value="Unassembled WGS sequence"/>
</dbReference>
<dbReference type="EMBL" id="BMPF01000002">
    <property type="protein sequence ID" value="GGL33027.1"/>
    <property type="molecule type" value="Genomic_DNA"/>
</dbReference>
<dbReference type="RefSeq" id="WP_188882203.1">
    <property type="nucleotide sequence ID" value="NZ_BMPF01000002.1"/>
</dbReference>
<organism evidence="6 7">
    <name type="scientific">Halarchaeum grantii</name>
    <dbReference type="NCBI Taxonomy" id="1193105"/>
    <lineage>
        <taxon>Archaea</taxon>
        <taxon>Methanobacteriati</taxon>
        <taxon>Methanobacteriota</taxon>
        <taxon>Stenosarchaea group</taxon>
        <taxon>Halobacteria</taxon>
        <taxon>Halobacteriales</taxon>
        <taxon>Halobacteriaceae</taxon>
    </lineage>
</organism>
<feature type="transmembrane region" description="Helical" evidence="5">
    <location>
        <begin position="37"/>
        <end position="59"/>
    </location>
</feature>
<feature type="transmembrane region" description="Helical" evidence="5">
    <location>
        <begin position="65"/>
        <end position="84"/>
    </location>
</feature>
<dbReference type="Pfam" id="PF01040">
    <property type="entry name" value="UbiA"/>
    <property type="match status" value="1"/>
</dbReference>
<evidence type="ECO:0000313" key="7">
    <source>
        <dbReference type="Proteomes" id="UP000628840"/>
    </source>
</evidence>
<feature type="transmembrane region" description="Helical" evidence="5">
    <location>
        <begin position="262"/>
        <end position="283"/>
    </location>
</feature>
<dbReference type="InterPro" id="IPR000537">
    <property type="entry name" value="UbiA_prenyltransferase"/>
</dbReference>
<dbReference type="AlphaFoldDB" id="A0A830F9K2"/>
<keyword evidence="7" id="KW-1185">Reference proteome</keyword>
<dbReference type="GO" id="GO:0005886">
    <property type="term" value="C:plasma membrane"/>
    <property type="evidence" value="ECO:0007669"/>
    <property type="project" value="UniProtKB-SubCell"/>
</dbReference>
<proteinExistence type="predicted"/>
<reference evidence="6 7" key="1">
    <citation type="journal article" date="2019" name="Int. J. Syst. Evol. Microbiol.">
        <title>The Global Catalogue of Microorganisms (GCM) 10K type strain sequencing project: providing services to taxonomists for standard genome sequencing and annotation.</title>
        <authorList>
            <consortium name="The Broad Institute Genomics Platform"/>
            <consortium name="The Broad Institute Genome Sequencing Center for Infectious Disease"/>
            <person name="Wu L."/>
            <person name="Ma J."/>
        </authorList>
    </citation>
    <scope>NUCLEOTIDE SEQUENCE [LARGE SCALE GENOMIC DNA]</scope>
    <source>
        <strain evidence="6 7">JCM 19585</strain>
    </source>
</reference>
<evidence type="ECO:0000313" key="6">
    <source>
        <dbReference type="EMBL" id="GGL33027.1"/>
    </source>
</evidence>
<keyword evidence="4 5" id="KW-0472">Membrane</keyword>
<keyword evidence="3 5" id="KW-1133">Transmembrane helix</keyword>
<comment type="subcellular location">
    <subcellularLocation>
        <location evidence="1">Cell membrane</location>
        <topology evidence="1">Multi-pass membrane protein</topology>
    </subcellularLocation>
</comment>
<name>A0A830F9K2_9EURY</name>
<feature type="transmembrane region" description="Helical" evidence="5">
    <location>
        <begin position="239"/>
        <end position="256"/>
    </location>
</feature>
<evidence type="ECO:0000256" key="3">
    <source>
        <dbReference type="ARBA" id="ARBA00022989"/>
    </source>
</evidence>
<feature type="transmembrane region" description="Helical" evidence="5">
    <location>
        <begin position="188"/>
        <end position="206"/>
    </location>
</feature>
<evidence type="ECO:0000256" key="1">
    <source>
        <dbReference type="ARBA" id="ARBA00004651"/>
    </source>
</evidence>
<accession>A0A830F9K2</accession>
<dbReference type="OrthoDB" id="270015at2157"/>
<keyword evidence="2 5" id="KW-0812">Transmembrane</keyword>
<feature type="transmembrane region" description="Helical" evidence="5">
    <location>
        <begin position="105"/>
        <end position="124"/>
    </location>
</feature>